<sequence length="409" mass="45415">MTFLVAAAADAGLPFIAVTFNYRSSIWGFLGGRQVSGSANDNVGLYDQRMVLRWVQDNISGFGGDPQKVTIWGGSSGADDVGFHLTARDTTDGSLRLFRAAILQSGSPVSTTNTHGEGFLEDIYQEIASTTGCVDSDDDSLDCLRTLPFEELNQAFQKDSDPDGVRLFRSSFPTLDGHLIPGFASLRLKASQHAQGSTWISDRVTDWSSFRNYLVVDKKYPAHVVDRLMSHYTARETQPDDLLQPPIKSISSRIDFERIERLSGDLEINAADRLLCERFSLSAGCYTYRFDAPTPSANDPRLGVLHGAEIGPLFQNTAGLGFDQNPFSNQEPGYLKMSRMMGIAWAGFIAELDPNRGLSEFNLSWPLYSLGRKESMIFDSSECRVERESDQRTRALDYINGIQHTLMLR</sequence>
<keyword evidence="2 3" id="KW-0378">Hydrolase</keyword>
<dbReference type="EC" id="3.1.1.-" evidence="3"/>
<dbReference type="InterPro" id="IPR029058">
    <property type="entry name" value="AB_hydrolase_fold"/>
</dbReference>
<protein>
    <recommendedName>
        <fullName evidence="3">Carboxylic ester hydrolase</fullName>
        <ecNumber evidence="3">3.1.1.-</ecNumber>
    </recommendedName>
</protein>
<name>A0A9P8Y389_9PEZI</name>
<dbReference type="Gene3D" id="3.40.50.1820">
    <property type="entry name" value="alpha/beta hydrolase"/>
    <property type="match status" value="1"/>
</dbReference>
<evidence type="ECO:0000313" key="5">
    <source>
        <dbReference type="EMBL" id="KAH7028787.1"/>
    </source>
</evidence>
<reference evidence="5" key="1">
    <citation type="journal article" date="2021" name="Nat. Commun.">
        <title>Genetic determinants of endophytism in the Arabidopsis root mycobiome.</title>
        <authorList>
            <person name="Mesny F."/>
            <person name="Miyauchi S."/>
            <person name="Thiergart T."/>
            <person name="Pickel B."/>
            <person name="Atanasova L."/>
            <person name="Karlsson M."/>
            <person name="Huettel B."/>
            <person name="Barry K.W."/>
            <person name="Haridas S."/>
            <person name="Chen C."/>
            <person name="Bauer D."/>
            <person name="Andreopoulos W."/>
            <person name="Pangilinan J."/>
            <person name="LaButti K."/>
            <person name="Riley R."/>
            <person name="Lipzen A."/>
            <person name="Clum A."/>
            <person name="Drula E."/>
            <person name="Henrissat B."/>
            <person name="Kohler A."/>
            <person name="Grigoriev I.V."/>
            <person name="Martin F.M."/>
            <person name="Hacquard S."/>
        </authorList>
    </citation>
    <scope>NUCLEOTIDE SEQUENCE</scope>
    <source>
        <strain evidence="5">MPI-CAGE-CH-0230</strain>
    </source>
</reference>
<dbReference type="SUPFAM" id="SSF53474">
    <property type="entry name" value="alpha/beta-Hydrolases"/>
    <property type="match status" value="1"/>
</dbReference>
<feature type="domain" description="Carboxylesterase type B" evidence="4">
    <location>
        <begin position="16"/>
        <end position="389"/>
    </location>
</feature>
<keyword evidence="6" id="KW-1185">Reference proteome</keyword>
<dbReference type="RefSeq" id="XP_046011075.1">
    <property type="nucleotide sequence ID" value="XM_046160283.1"/>
</dbReference>
<evidence type="ECO:0000256" key="1">
    <source>
        <dbReference type="ARBA" id="ARBA00005964"/>
    </source>
</evidence>
<comment type="similarity">
    <text evidence="1 3">Belongs to the type-B carboxylesterase/lipase family.</text>
</comment>
<evidence type="ECO:0000259" key="4">
    <source>
        <dbReference type="Pfam" id="PF00135"/>
    </source>
</evidence>
<evidence type="ECO:0000313" key="6">
    <source>
        <dbReference type="Proteomes" id="UP000756346"/>
    </source>
</evidence>
<dbReference type="InterPro" id="IPR002018">
    <property type="entry name" value="CarbesteraseB"/>
</dbReference>
<accession>A0A9P8Y389</accession>
<dbReference type="OrthoDB" id="408631at2759"/>
<dbReference type="Proteomes" id="UP000756346">
    <property type="component" value="Unassembled WGS sequence"/>
</dbReference>
<organism evidence="5 6">
    <name type="scientific">Microdochium trichocladiopsis</name>
    <dbReference type="NCBI Taxonomy" id="1682393"/>
    <lineage>
        <taxon>Eukaryota</taxon>
        <taxon>Fungi</taxon>
        <taxon>Dikarya</taxon>
        <taxon>Ascomycota</taxon>
        <taxon>Pezizomycotina</taxon>
        <taxon>Sordariomycetes</taxon>
        <taxon>Xylariomycetidae</taxon>
        <taxon>Xylariales</taxon>
        <taxon>Microdochiaceae</taxon>
        <taxon>Microdochium</taxon>
    </lineage>
</organism>
<evidence type="ECO:0000256" key="2">
    <source>
        <dbReference type="ARBA" id="ARBA00022801"/>
    </source>
</evidence>
<dbReference type="GO" id="GO:0016787">
    <property type="term" value="F:hydrolase activity"/>
    <property type="evidence" value="ECO:0007669"/>
    <property type="project" value="UniProtKB-KW"/>
</dbReference>
<dbReference type="PANTHER" id="PTHR11559">
    <property type="entry name" value="CARBOXYLESTERASE"/>
    <property type="match status" value="1"/>
</dbReference>
<dbReference type="PROSITE" id="PS00122">
    <property type="entry name" value="CARBOXYLESTERASE_B_1"/>
    <property type="match status" value="1"/>
</dbReference>
<gene>
    <name evidence="5" type="ORF">B0I36DRAFT_374539</name>
</gene>
<dbReference type="EMBL" id="JAGTJQ010000006">
    <property type="protein sequence ID" value="KAH7028787.1"/>
    <property type="molecule type" value="Genomic_DNA"/>
</dbReference>
<dbReference type="InterPro" id="IPR019826">
    <property type="entry name" value="Carboxylesterase_B_AS"/>
</dbReference>
<dbReference type="AlphaFoldDB" id="A0A9P8Y389"/>
<dbReference type="GeneID" id="70189829"/>
<dbReference type="InterPro" id="IPR050309">
    <property type="entry name" value="Type-B_Carboxylest/Lipase"/>
</dbReference>
<comment type="caution">
    <text evidence="5">The sequence shown here is derived from an EMBL/GenBank/DDBJ whole genome shotgun (WGS) entry which is preliminary data.</text>
</comment>
<dbReference type="Pfam" id="PF00135">
    <property type="entry name" value="COesterase"/>
    <property type="match status" value="1"/>
</dbReference>
<evidence type="ECO:0000256" key="3">
    <source>
        <dbReference type="RuleBase" id="RU361235"/>
    </source>
</evidence>
<proteinExistence type="inferred from homology"/>